<accession>A0A921GA15</accession>
<sequence length="144" mass="15354">MALQTKSLTANGSKGHHKFTLKVDENSTSTPGNTSSISFSFKISPIQNGWDWYYYNNTISYSVNINGQNFSGYIPNYDGSSTVTLASSTFNITHENNGKKTISISFSVSDASSASYTCGNASASSTMILTTIPRATSCPSLSGD</sequence>
<feature type="non-terminal residue" evidence="1">
    <location>
        <position position="144"/>
    </location>
</feature>
<name>A0A921GA15_9FIRM</name>
<dbReference type="AlphaFoldDB" id="A0A921GA15"/>
<reference evidence="1" key="1">
    <citation type="journal article" date="2021" name="PeerJ">
        <title>Extensive microbial diversity within the chicken gut microbiome revealed by metagenomics and culture.</title>
        <authorList>
            <person name="Gilroy R."/>
            <person name="Ravi A."/>
            <person name="Getino M."/>
            <person name="Pursley I."/>
            <person name="Horton D.L."/>
            <person name="Alikhan N.F."/>
            <person name="Baker D."/>
            <person name="Gharbi K."/>
            <person name="Hall N."/>
            <person name="Watson M."/>
            <person name="Adriaenssens E.M."/>
            <person name="Foster-Nyarko E."/>
            <person name="Jarju S."/>
            <person name="Secka A."/>
            <person name="Antonio M."/>
            <person name="Oren A."/>
            <person name="Chaudhuri R.R."/>
            <person name="La Ragione R."/>
            <person name="Hildebrand F."/>
            <person name="Pallen M.J."/>
        </authorList>
    </citation>
    <scope>NUCLEOTIDE SEQUENCE</scope>
    <source>
        <strain evidence="1">CHK193-16274</strain>
    </source>
</reference>
<reference evidence="1" key="2">
    <citation type="submission" date="2021-09" db="EMBL/GenBank/DDBJ databases">
        <authorList>
            <person name="Gilroy R."/>
        </authorList>
    </citation>
    <scope>NUCLEOTIDE SEQUENCE</scope>
    <source>
        <strain evidence="1">CHK193-16274</strain>
    </source>
</reference>
<evidence type="ECO:0000313" key="1">
    <source>
        <dbReference type="EMBL" id="HJF40411.1"/>
    </source>
</evidence>
<dbReference type="InterPro" id="IPR008577">
    <property type="entry name" value="DUF859"/>
</dbReference>
<dbReference type="EMBL" id="DYWV01000198">
    <property type="protein sequence ID" value="HJF40411.1"/>
    <property type="molecule type" value="Genomic_DNA"/>
</dbReference>
<comment type="caution">
    <text evidence="1">The sequence shown here is derived from an EMBL/GenBank/DDBJ whole genome shotgun (WGS) entry which is preliminary data.</text>
</comment>
<proteinExistence type="predicted"/>
<gene>
    <name evidence="1" type="ORF">K8V91_05755</name>
</gene>
<protein>
    <submittedName>
        <fullName evidence="1">DUF859 domain-containing protein</fullName>
    </submittedName>
</protein>
<dbReference type="Pfam" id="PF05895">
    <property type="entry name" value="DUF859"/>
    <property type="match status" value="1"/>
</dbReference>
<organism evidence="1 2">
    <name type="scientific">Thomasclavelia spiroformis</name>
    <dbReference type="NCBI Taxonomy" id="29348"/>
    <lineage>
        <taxon>Bacteria</taxon>
        <taxon>Bacillati</taxon>
        <taxon>Bacillota</taxon>
        <taxon>Erysipelotrichia</taxon>
        <taxon>Erysipelotrichales</taxon>
        <taxon>Coprobacillaceae</taxon>
        <taxon>Thomasclavelia</taxon>
    </lineage>
</organism>
<evidence type="ECO:0000313" key="2">
    <source>
        <dbReference type="Proteomes" id="UP000749320"/>
    </source>
</evidence>
<dbReference type="Proteomes" id="UP000749320">
    <property type="component" value="Unassembled WGS sequence"/>
</dbReference>